<comment type="caution">
    <text evidence="3">The sequence shown here is derived from an EMBL/GenBank/DDBJ whole genome shotgun (WGS) entry which is preliminary data.</text>
</comment>
<evidence type="ECO:0000256" key="2">
    <source>
        <dbReference type="SAM" id="SignalP"/>
    </source>
</evidence>
<keyword evidence="2" id="KW-0732">Signal</keyword>
<protein>
    <submittedName>
        <fullName evidence="3">Uncharacterized protein</fullName>
    </submittedName>
</protein>
<feature type="compositionally biased region" description="Low complexity" evidence="1">
    <location>
        <begin position="149"/>
        <end position="163"/>
    </location>
</feature>
<organism evidence="3 4">
    <name type="scientific">Achaetomium macrosporum</name>
    <dbReference type="NCBI Taxonomy" id="79813"/>
    <lineage>
        <taxon>Eukaryota</taxon>
        <taxon>Fungi</taxon>
        <taxon>Dikarya</taxon>
        <taxon>Ascomycota</taxon>
        <taxon>Pezizomycotina</taxon>
        <taxon>Sordariomycetes</taxon>
        <taxon>Sordariomycetidae</taxon>
        <taxon>Sordariales</taxon>
        <taxon>Chaetomiaceae</taxon>
        <taxon>Achaetomium</taxon>
    </lineage>
</organism>
<accession>A0AAN7CJ17</accession>
<dbReference type="AlphaFoldDB" id="A0AAN7CJ17"/>
<feature type="chain" id="PRO_5042995314" evidence="2">
    <location>
        <begin position="20"/>
        <end position="245"/>
    </location>
</feature>
<feature type="compositionally biased region" description="Low complexity" evidence="1">
    <location>
        <begin position="189"/>
        <end position="213"/>
    </location>
</feature>
<evidence type="ECO:0000313" key="3">
    <source>
        <dbReference type="EMBL" id="KAK4242217.1"/>
    </source>
</evidence>
<feature type="signal peptide" evidence="2">
    <location>
        <begin position="1"/>
        <end position="19"/>
    </location>
</feature>
<name>A0AAN7CJ17_9PEZI</name>
<gene>
    <name evidence="3" type="ORF">C8A03DRAFT_29645</name>
</gene>
<reference evidence="3" key="2">
    <citation type="submission" date="2023-05" db="EMBL/GenBank/DDBJ databases">
        <authorList>
            <consortium name="Lawrence Berkeley National Laboratory"/>
            <person name="Steindorff A."/>
            <person name="Hensen N."/>
            <person name="Bonometti L."/>
            <person name="Westerberg I."/>
            <person name="Brannstrom I.O."/>
            <person name="Guillou S."/>
            <person name="Cros-Aarteil S."/>
            <person name="Calhoun S."/>
            <person name="Haridas S."/>
            <person name="Kuo A."/>
            <person name="Mondo S."/>
            <person name="Pangilinan J."/>
            <person name="Riley R."/>
            <person name="Labutti K."/>
            <person name="Andreopoulos B."/>
            <person name="Lipzen A."/>
            <person name="Chen C."/>
            <person name="Yanf M."/>
            <person name="Daum C."/>
            <person name="Ng V."/>
            <person name="Clum A."/>
            <person name="Ohm R."/>
            <person name="Martin F."/>
            <person name="Silar P."/>
            <person name="Natvig D."/>
            <person name="Lalanne C."/>
            <person name="Gautier V."/>
            <person name="Ament-Velasquez S.L."/>
            <person name="Kruys A."/>
            <person name="Hutchinson M.I."/>
            <person name="Powell A.J."/>
            <person name="Barry K."/>
            <person name="Miller A.N."/>
            <person name="Grigoriev I.V."/>
            <person name="Debuchy R."/>
            <person name="Gladieux P."/>
            <person name="Thoren M.H."/>
            <person name="Johannesson H."/>
        </authorList>
    </citation>
    <scope>NUCLEOTIDE SEQUENCE</scope>
    <source>
        <strain evidence="3">CBS 532.94</strain>
    </source>
</reference>
<dbReference type="EMBL" id="MU860011">
    <property type="protein sequence ID" value="KAK4242217.1"/>
    <property type="molecule type" value="Genomic_DNA"/>
</dbReference>
<sequence length="245" mass="25138">MHLQLLTGSVCLLFKLAAAQCVTSTTTQVGIATTVSDLAAFQSSMDVKYSKSGGEITGNTVFIHTSVYTYPGGSFTGYGIYESDALASEGFSFVTHTVTETSCETTEPPETDEPSETGHTLPPSPTGSICSPHEDNWHCEASPTTSNTAGGSEASSEPEGPSATCTPHEDHWHCPPGVASPTYPPSEVPSTLTRAPSTTTAAPATNTSRSAPSDSAVSTAGAAGKPVALSALGLGAFFSFVYGFL</sequence>
<proteinExistence type="predicted"/>
<keyword evidence="4" id="KW-1185">Reference proteome</keyword>
<feature type="region of interest" description="Disordered" evidence="1">
    <location>
        <begin position="98"/>
        <end position="219"/>
    </location>
</feature>
<evidence type="ECO:0000256" key="1">
    <source>
        <dbReference type="SAM" id="MobiDB-lite"/>
    </source>
</evidence>
<dbReference type="Proteomes" id="UP001303760">
    <property type="component" value="Unassembled WGS sequence"/>
</dbReference>
<evidence type="ECO:0000313" key="4">
    <source>
        <dbReference type="Proteomes" id="UP001303760"/>
    </source>
</evidence>
<reference evidence="3" key="1">
    <citation type="journal article" date="2023" name="Mol. Phylogenet. Evol.">
        <title>Genome-scale phylogeny and comparative genomics of the fungal order Sordariales.</title>
        <authorList>
            <person name="Hensen N."/>
            <person name="Bonometti L."/>
            <person name="Westerberg I."/>
            <person name="Brannstrom I.O."/>
            <person name="Guillou S."/>
            <person name="Cros-Aarteil S."/>
            <person name="Calhoun S."/>
            <person name="Haridas S."/>
            <person name="Kuo A."/>
            <person name="Mondo S."/>
            <person name="Pangilinan J."/>
            <person name="Riley R."/>
            <person name="LaButti K."/>
            <person name="Andreopoulos B."/>
            <person name="Lipzen A."/>
            <person name="Chen C."/>
            <person name="Yan M."/>
            <person name="Daum C."/>
            <person name="Ng V."/>
            <person name="Clum A."/>
            <person name="Steindorff A."/>
            <person name="Ohm R.A."/>
            <person name="Martin F."/>
            <person name="Silar P."/>
            <person name="Natvig D.O."/>
            <person name="Lalanne C."/>
            <person name="Gautier V."/>
            <person name="Ament-Velasquez S.L."/>
            <person name="Kruys A."/>
            <person name="Hutchinson M.I."/>
            <person name="Powell A.J."/>
            <person name="Barry K."/>
            <person name="Miller A.N."/>
            <person name="Grigoriev I.V."/>
            <person name="Debuchy R."/>
            <person name="Gladieux P."/>
            <person name="Hiltunen Thoren M."/>
            <person name="Johannesson H."/>
        </authorList>
    </citation>
    <scope>NUCLEOTIDE SEQUENCE</scope>
    <source>
        <strain evidence="3">CBS 532.94</strain>
    </source>
</reference>